<sequence>MKTYIKNIFTAGIACILLAGCAKDNPNITDEVYLTTTNVSTTWLTGLKRQMALTMNQVIVNTELVSDNYFNNRTLSNKVFDIPQIDNFDLDVNNIQSAIQRLREMSEYGLTTVVNADKSTTPVQKAEMYFINAYAHVLSGELFTGLPGTAKGVVLSPAQHYAIAITALDQAISLQTNATEKAAYTLLKARVYYDLGDAAQAKTFATSVMATPLLLKQQAFDGQNAASNDFQTYLFSSTTNEFAPLPRLDFLDPKYYNTGTVALDQKPVSYLKGEEAYLILAEIQVSTGDLAGTKTTLKSLLTDVIAKRTIVSLSDVKETRNGGNRNDYPLTAVKVKFDETDVERSGYVLDRKTANINISTVSGTKVSPTDIDAATTQDALLYLVYRMRQEIFISEGRRMSDLGIKFPVSQTEQLNNPNVKPADLVAQIPSFIPKNRGMDDFTNNAVSGVVTMKYDMNKVLVSNKTAKEIFPFIN</sequence>
<evidence type="ECO:0008006" key="4">
    <source>
        <dbReference type="Google" id="ProtNLM"/>
    </source>
</evidence>
<feature type="signal peptide" evidence="1">
    <location>
        <begin position="1"/>
        <end position="22"/>
    </location>
</feature>
<accession>A0A0T5VK50</accession>
<organism evidence="2 3">
    <name type="scientific">Pedobacter ginsenosidimutans</name>
    <dbReference type="NCBI Taxonomy" id="687842"/>
    <lineage>
        <taxon>Bacteria</taxon>
        <taxon>Pseudomonadati</taxon>
        <taxon>Bacteroidota</taxon>
        <taxon>Sphingobacteriia</taxon>
        <taxon>Sphingobacteriales</taxon>
        <taxon>Sphingobacteriaceae</taxon>
        <taxon>Pedobacter</taxon>
    </lineage>
</organism>
<dbReference type="OrthoDB" id="1490855at2"/>
<dbReference type="STRING" id="687842.ASU31_20385"/>
<comment type="caution">
    <text evidence="2">The sequence shown here is derived from an EMBL/GenBank/DDBJ whole genome shotgun (WGS) entry which is preliminary data.</text>
</comment>
<dbReference type="Proteomes" id="UP000051950">
    <property type="component" value="Unassembled WGS sequence"/>
</dbReference>
<evidence type="ECO:0000256" key="1">
    <source>
        <dbReference type="SAM" id="SignalP"/>
    </source>
</evidence>
<feature type="chain" id="PRO_5006665210" description="Tetratricopeptide repeat protein" evidence="1">
    <location>
        <begin position="23"/>
        <end position="474"/>
    </location>
</feature>
<dbReference type="RefSeq" id="WP_057934110.1">
    <property type="nucleotide sequence ID" value="NZ_LMZQ01000021.1"/>
</dbReference>
<reference evidence="2 3" key="1">
    <citation type="submission" date="2015-11" db="EMBL/GenBank/DDBJ databases">
        <title>Sequence of Pedobacter ginsenosidimutans.</title>
        <authorList>
            <person name="Carson E."/>
            <person name="Keyser V."/>
            <person name="Newman J."/>
            <person name="Miller J."/>
        </authorList>
    </citation>
    <scope>NUCLEOTIDE SEQUENCE [LARGE SCALE GENOMIC DNA]</scope>
    <source>
        <strain evidence="2 3">KACC 14530</strain>
    </source>
</reference>
<name>A0A0T5VK50_9SPHI</name>
<dbReference type="PROSITE" id="PS51257">
    <property type="entry name" value="PROKAR_LIPOPROTEIN"/>
    <property type="match status" value="1"/>
</dbReference>
<protein>
    <recommendedName>
        <fullName evidence="4">Tetratricopeptide repeat protein</fullName>
    </recommendedName>
</protein>
<dbReference type="EMBL" id="LMZQ01000021">
    <property type="protein sequence ID" value="KRT14231.1"/>
    <property type="molecule type" value="Genomic_DNA"/>
</dbReference>
<dbReference type="Gene3D" id="1.25.40.390">
    <property type="match status" value="1"/>
</dbReference>
<keyword evidence="1" id="KW-0732">Signal</keyword>
<gene>
    <name evidence="2" type="ORF">ASU31_20385</name>
</gene>
<evidence type="ECO:0000313" key="2">
    <source>
        <dbReference type="EMBL" id="KRT14231.1"/>
    </source>
</evidence>
<evidence type="ECO:0000313" key="3">
    <source>
        <dbReference type="Proteomes" id="UP000051950"/>
    </source>
</evidence>
<dbReference type="InterPro" id="IPR011990">
    <property type="entry name" value="TPR-like_helical_dom_sf"/>
</dbReference>
<dbReference type="SUPFAM" id="SSF48452">
    <property type="entry name" value="TPR-like"/>
    <property type="match status" value="1"/>
</dbReference>
<proteinExistence type="predicted"/>
<keyword evidence="3" id="KW-1185">Reference proteome</keyword>
<dbReference type="AlphaFoldDB" id="A0A0T5VK50"/>